<evidence type="ECO:0000313" key="3">
    <source>
        <dbReference type="EMBL" id="CAC5414489.1"/>
    </source>
</evidence>
<dbReference type="InterPro" id="IPR016187">
    <property type="entry name" value="CTDL_fold"/>
</dbReference>
<keyword evidence="4" id="KW-1185">Reference proteome</keyword>
<proteinExistence type="predicted"/>
<dbReference type="Gene3D" id="3.10.100.10">
    <property type="entry name" value="Mannose-Binding Protein A, subunit A"/>
    <property type="match status" value="1"/>
</dbReference>
<dbReference type="CDD" id="cd00037">
    <property type="entry name" value="CLECT"/>
    <property type="match status" value="1"/>
</dbReference>
<dbReference type="EMBL" id="CACVKT020008349">
    <property type="protein sequence ID" value="CAC5414489.1"/>
    <property type="molecule type" value="Genomic_DNA"/>
</dbReference>
<feature type="signal peptide" evidence="1">
    <location>
        <begin position="1"/>
        <end position="20"/>
    </location>
</feature>
<dbReference type="InterPro" id="IPR016186">
    <property type="entry name" value="C-type_lectin-like/link_sf"/>
</dbReference>
<evidence type="ECO:0000313" key="4">
    <source>
        <dbReference type="Proteomes" id="UP000507470"/>
    </source>
</evidence>
<dbReference type="InterPro" id="IPR050111">
    <property type="entry name" value="C-type_lectin/snaclec_domain"/>
</dbReference>
<dbReference type="AlphaFoldDB" id="A0A6J8E132"/>
<dbReference type="SMART" id="SM00034">
    <property type="entry name" value="CLECT"/>
    <property type="match status" value="1"/>
</dbReference>
<dbReference type="SUPFAM" id="SSF56436">
    <property type="entry name" value="C-type lectin-like"/>
    <property type="match status" value="1"/>
</dbReference>
<sequence>MAKQLFTCLLYVSILVSVYSDCPLGFMRFQESCYAILPVKVSWAEALRLCQAFQAKLAWIDSAIEDKFIEGMLNRYHDSIATAEVWMGGTDMLIEGIWVWADTLKPFTYTNWFPGEPNNEHGQHCLGLFRDKGFKWDDNRCELKMAPLCKAT</sequence>
<dbReference type="OrthoDB" id="6141373at2759"/>
<evidence type="ECO:0000259" key="2">
    <source>
        <dbReference type="PROSITE" id="PS50041"/>
    </source>
</evidence>
<protein>
    <recommendedName>
        <fullName evidence="2">C-type lectin domain-containing protein</fullName>
    </recommendedName>
</protein>
<gene>
    <name evidence="3" type="ORF">MCOR_47281</name>
</gene>
<dbReference type="InterPro" id="IPR001304">
    <property type="entry name" value="C-type_lectin-like"/>
</dbReference>
<dbReference type="Proteomes" id="UP000507470">
    <property type="component" value="Unassembled WGS sequence"/>
</dbReference>
<reference evidence="3 4" key="1">
    <citation type="submission" date="2020-06" db="EMBL/GenBank/DDBJ databases">
        <authorList>
            <person name="Li R."/>
            <person name="Bekaert M."/>
        </authorList>
    </citation>
    <scope>NUCLEOTIDE SEQUENCE [LARGE SCALE GENOMIC DNA]</scope>
    <source>
        <strain evidence="4">wild</strain>
    </source>
</reference>
<feature type="domain" description="C-type lectin" evidence="2">
    <location>
        <begin position="29"/>
        <end position="150"/>
    </location>
</feature>
<dbReference type="PROSITE" id="PS50041">
    <property type="entry name" value="C_TYPE_LECTIN_2"/>
    <property type="match status" value="1"/>
</dbReference>
<dbReference type="Pfam" id="PF00059">
    <property type="entry name" value="Lectin_C"/>
    <property type="match status" value="1"/>
</dbReference>
<feature type="chain" id="PRO_5026954832" description="C-type lectin domain-containing protein" evidence="1">
    <location>
        <begin position="21"/>
        <end position="152"/>
    </location>
</feature>
<name>A0A6J8E132_MYTCO</name>
<keyword evidence="1" id="KW-0732">Signal</keyword>
<evidence type="ECO:0000256" key="1">
    <source>
        <dbReference type="SAM" id="SignalP"/>
    </source>
</evidence>
<accession>A0A6J8E132</accession>
<dbReference type="PANTHER" id="PTHR22803">
    <property type="entry name" value="MANNOSE, PHOSPHOLIPASE, LECTIN RECEPTOR RELATED"/>
    <property type="match status" value="1"/>
</dbReference>
<organism evidence="3 4">
    <name type="scientific">Mytilus coruscus</name>
    <name type="common">Sea mussel</name>
    <dbReference type="NCBI Taxonomy" id="42192"/>
    <lineage>
        <taxon>Eukaryota</taxon>
        <taxon>Metazoa</taxon>
        <taxon>Spiralia</taxon>
        <taxon>Lophotrochozoa</taxon>
        <taxon>Mollusca</taxon>
        <taxon>Bivalvia</taxon>
        <taxon>Autobranchia</taxon>
        <taxon>Pteriomorphia</taxon>
        <taxon>Mytilida</taxon>
        <taxon>Mytiloidea</taxon>
        <taxon>Mytilidae</taxon>
        <taxon>Mytilinae</taxon>
        <taxon>Mytilus</taxon>
    </lineage>
</organism>